<dbReference type="EMBL" id="BLAY01000010">
    <property type="protein sequence ID" value="GET36237.1"/>
    <property type="molecule type" value="Genomic_DNA"/>
</dbReference>
<dbReference type="Pfam" id="PF09553">
    <property type="entry name" value="RE_Eco47II"/>
    <property type="match status" value="1"/>
</dbReference>
<dbReference type="GO" id="GO:0009036">
    <property type="term" value="F:type II site-specific deoxyribonuclease activity"/>
    <property type="evidence" value="ECO:0007669"/>
    <property type="project" value="InterPro"/>
</dbReference>
<dbReference type="Proteomes" id="UP001050975">
    <property type="component" value="Unassembled WGS sequence"/>
</dbReference>
<proteinExistence type="predicted"/>
<protein>
    <submittedName>
        <fullName evidence="1">Uncharacterized protein</fullName>
    </submittedName>
</protein>
<sequence>MIYLPYISDDDLESAVQSVVNCIFQVQAERSDIYRNVIYPFSAIFDGVVNRIILDDLLLKETVRQEQKTVQNAIGEFHQKILGSIPGWQNLGTGQLIDVCNPITKIIAYIKNKHNTVKGSDRTSIYENLLYAMPTPTYQDFTAYYVEIIPKKARKNLIYNRPFTRIYNNTKKRRYPNLKRLIINRKKFYYRSLSMLFEILPDAISKVAGVNQLSQAEKERFRTLFDRAY</sequence>
<gene>
    <name evidence="1" type="ORF">MiSe_09850</name>
</gene>
<organism evidence="1 2">
    <name type="scientific">Microseira wollei NIES-4236</name>
    <dbReference type="NCBI Taxonomy" id="2530354"/>
    <lineage>
        <taxon>Bacteria</taxon>
        <taxon>Bacillati</taxon>
        <taxon>Cyanobacteriota</taxon>
        <taxon>Cyanophyceae</taxon>
        <taxon>Oscillatoriophycideae</taxon>
        <taxon>Aerosakkonematales</taxon>
        <taxon>Aerosakkonemataceae</taxon>
        <taxon>Microseira</taxon>
    </lineage>
</organism>
<name>A0AAV3XA81_9CYAN</name>
<accession>A0AAV3XA81</accession>
<dbReference type="GO" id="GO:0009307">
    <property type="term" value="P:DNA restriction-modification system"/>
    <property type="evidence" value="ECO:0007669"/>
    <property type="project" value="InterPro"/>
</dbReference>
<keyword evidence="2" id="KW-1185">Reference proteome</keyword>
<dbReference type="GO" id="GO:0003677">
    <property type="term" value="F:DNA binding"/>
    <property type="evidence" value="ECO:0007669"/>
    <property type="project" value="InterPro"/>
</dbReference>
<evidence type="ECO:0000313" key="1">
    <source>
        <dbReference type="EMBL" id="GET36237.1"/>
    </source>
</evidence>
<reference evidence="1" key="1">
    <citation type="submission" date="2019-10" db="EMBL/GenBank/DDBJ databases">
        <title>Draft genome sequece of Microseira wollei NIES-4236.</title>
        <authorList>
            <person name="Yamaguchi H."/>
            <person name="Suzuki S."/>
            <person name="Kawachi M."/>
        </authorList>
    </citation>
    <scope>NUCLEOTIDE SEQUENCE</scope>
    <source>
        <strain evidence="1">NIES-4236</strain>
    </source>
</reference>
<evidence type="ECO:0000313" key="2">
    <source>
        <dbReference type="Proteomes" id="UP001050975"/>
    </source>
</evidence>
<dbReference type="InterPro" id="IPR019057">
    <property type="entry name" value="Restrct_endonuc_II_Eco47II"/>
</dbReference>
<dbReference type="AlphaFoldDB" id="A0AAV3XA81"/>
<dbReference type="RefSeq" id="WP_226575533.1">
    <property type="nucleotide sequence ID" value="NZ_BLAY01000010.1"/>
</dbReference>
<comment type="caution">
    <text evidence="1">The sequence shown here is derived from an EMBL/GenBank/DDBJ whole genome shotgun (WGS) entry which is preliminary data.</text>
</comment>